<dbReference type="OMA" id="ILELYMI"/>
<dbReference type="InterPro" id="IPR055090">
    <property type="entry name" value="NUP120_helical_saccharomycetes"/>
</dbReference>
<dbReference type="GO" id="GO:0017056">
    <property type="term" value="F:structural constituent of nuclear pore"/>
    <property type="evidence" value="ECO:0007669"/>
    <property type="project" value="EnsemblFungi"/>
</dbReference>
<dbReference type="GO" id="GO:0000055">
    <property type="term" value="P:ribosomal large subunit export from nucleus"/>
    <property type="evidence" value="ECO:0007669"/>
    <property type="project" value="EnsemblFungi"/>
</dbReference>
<dbReference type="GO" id="GO:0031509">
    <property type="term" value="P:subtelomeric heterochromatin formation"/>
    <property type="evidence" value="ECO:0007669"/>
    <property type="project" value="EnsemblFungi"/>
</dbReference>
<dbReference type="GO" id="GO:0034398">
    <property type="term" value="P:telomere tethering at nuclear periphery"/>
    <property type="evidence" value="ECO:0007669"/>
    <property type="project" value="EnsemblFungi"/>
</dbReference>
<name>J7RE10_HUIN7</name>
<evidence type="ECO:0000256" key="1">
    <source>
        <dbReference type="ARBA" id="ARBA00004123"/>
    </source>
</evidence>
<dbReference type="GO" id="GO:0006302">
    <property type="term" value="P:double-strand break repair"/>
    <property type="evidence" value="ECO:0007669"/>
    <property type="project" value="EnsemblFungi"/>
</dbReference>
<keyword evidence="7" id="KW-1185">Reference proteome</keyword>
<proteinExistence type="predicted"/>
<sequence>MSALLSKVDVSISELFGRSERSLDLYLGDPVQPGDGEADIPHGINMIDSAYSSTINLPDSELFCFSVSLGFDCITMYRLTGHHDVNVVQLHMNQQLMNMHHTMTLHATGRDVVIRLVLKDGKYAVANLPLQLFDDLDATKINGIEWFKVYSPYDFSVRVPHLLYTVSPEFSVVFLEDGGLLGLKNVGEDLLEPALFNDSSYFQSMFSIFRKLKSNGSHNGPGKVVSCSVFQERYLILLTEFCFLRIWDLTTFNLIQNYDLSNGASDRRAFDVSGNYLSLFHNILVIFSPNDSGTFHIGTLSVDNAAVLQFQLKNRIQTNITSSAIWFLSDMKLGRPIDLNYEKSYVNLSVLWKSGNASKLQILNIQDDDLVHFEWIESSSRSISEPNSELDLITHVEDAELEYDTLLLQLKAHYPSDILEKAQNILSANNIVVNINTTTREQNLEYLSNLQTILKDLKAQCSEVSTISVYKDEIIFVNCLKRYSHSAYKANPDIDNFFLNINAESKDNDEVSTFLKPIDKFVSTLPREILPTLSEQFINIISHEKISDLTPQEKFTHIFKSTLQSEINLAALQELYQTLNSLDTISALNNLIENHLDIIEKFDNKGQNFISSIRQSPVINILAIKGLHQHVSIQHHFVLEVLLTFVFLETNYSLVEAQLSKLLEIHFKQALFLRMVQRNKLLLIEEIFLRTTKHGNGVDIYSYADWNRFIQHATQQIYNTSLDSNQYLWRFLDKYIINRSPDVSRRDSLVFENSISSKFYIRGNQVHELIEALCQFVCGKYDESYELFQKHDNYVNLTTESLPRFLLQSKEGANLWTPLLQSLDIQTFKRARFNYYLSCLFNQCGNRPDLALRAIKTSIEFSLLDDTDSEQLDIATEQHQQLLNLLIHFGLFEEVVDVLRLSHDALPLAEKTKYFELLLRSPDWNGTFFSKVLQFCESHKDEPLSYRDREIIDSILQDNLASGDWQDYKRLYSFRLLSGSVREAAETIYQYYKRYQSTPGAAVVKRKCYLIVMNILATFDTKYDQWLLDGNDVVTLEDLKSDTLIV</sequence>
<dbReference type="GO" id="GO:0006611">
    <property type="term" value="P:protein export from nucleus"/>
    <property type="evidence" value="ECO:0007669"/>
    <property type="project" value="EnsemblFungi"/>
</dbReference>
<dbReference type="KEGG" id="kng:KNAG_0M02220"/>
<evidence type="ECO:0000259" key="5">
    <source>
        <dbReference type="Pfam" id="PF22114"/>
    </source>
</evidence>
<dbReference type="GO" id="GO:0031080">
    <property type="term" value="C:nuclear pore outer ring"/>
    <property type="evidence" value="ECO:0007669"/>
    <property type="project" value="EnsemblFungi"/>
</dbReference>
<dbReference type="GO" id="GO:0000781">
    <property type="term" value="C:chromosome, telomeric region"/>
    <property type="evidence" value="ECO:0007669"/>
    <property type="project" value="GOC"/>
</dbReference>
<dbReference type="HOGENOM" id="CLU_294409_0_0_1"/>
<dbReference type="GO" id="GO:0042802">
    <property type="term" value="F:identical protein binding"/>
    <property type="evidence" value="ECO:0007669"/>
    <property type="project" value="EnsemblFungi"/>
</dbReference>
<dbReference type="Pfam" id="PF22114">
    <property type="entry name" value="NUP120_helical_2"/>
    <property type="match status" value="1"/>
</dbReference>
<dbReference type="GO" id="GO:0000122">
    <property type="term" value="P:negative regulation of transcription by RNA polymerase II"/>
    <property type="evidence" value="ECO:0007669"/>
    <property type="project" value="EnsemblFungi"/>
</dbReference>
<keyword evidence="2" id="KW-0813">Transport</keyword>
<dbReference type="PANTHER" id="PTHR21286:SF0">
    <property type="entry name" value="NUCLEAR PORE COMPLEX PROTEIN NUP160"/>
    <property type="match status" value="1"/>
</dbReference>
<dbReference type="GO" id="GO:0045944">
    <property type="term" value="P:positive regulation of transcription by RNA polymerase II"/>
    <property type="evidence" value="ECO:0007669"/>
    <property type="project" value="EnsemblFungi"/>
</dbReference>
<dbReference type="PANTHER" id="PTHR21286">
    <property type="entry name" value="NUCLEAR PORE COMPLEX PROTEIN NUP160"/>
    <property type="match status" value="1"/>
</dbReference>
<dbReference type="GO" id="GO:0051664">
    <property type="term" value="P:nuclear pore localization"/>
    <property type="evidence" value="ECO:0007669"/>
    <property type="project" value="EnsemblFungi"/>
</dbReference>
<dbReference type="GO" id="GO:0006606">
    <property type="term" value="P:protein import into nucleus"/>
    <property type="evidence" value="ECO:0007669"/>
    <property type="project" value="EnsemblFungi"/>
</dbReference>
<dbReference type="Pfam" id="PF11715">
    <property type="entry name" value="Beta-prop_Nup120_160"/>
    <property type="match status" value="1"/>
</dbReference>
<organism evidence="6 7">
    <name type="scientific">Huiozyma naganishii (strain ATCC MYA-139 / BCRC 22969 / CBS 8797 / KCTC 17520 / NBRC 10181 / NCYC 3082 / Yp74L-3)</name>
    <name type="common">Yeast</name>
    <name type="synonym">Kazachstania naganishii</name>
    <dbReference type="NCBI Taxonomy" id="1071383"/>
    <lineage>
        <taxon>Eukaryota</taxon>
        <taxon>Fungi</taxon>
        <taxon>Dikarya</taxon>
        <taxon>Ascomycota</taxon>
        <taxon>Saccharomycotina</taxon>
        <taxon>Saccharomycetes</taxon>
        <taxon>Saccharomycetales</taxon>
        <taxon>Saccharomycetaceae</taxon>
        <taxon>Huiozyma</taxon>
    </lineage>
</organism>
<dbReference type="STRING" id="1071383.J7RE10"/>
<protein>
    <submittedName>
        <fullName evidence="6">Uncharacterized protein</fullName>
    </submittedName>
</protein>
<accession>J7RE10</accession>
<dbReference type="GO" id="GO:0031990">
    <property type="term" value="P:mRNA export from nucleus in response to heat stress"/>
    <property type="evidence" value="ECO:0007669"/>
    <property type="project" value="EnsemblFungi"/>
</dbReference>
<comment type="subcellular location">
    <subcellularLocation>
        <location evidence="1">Nucleus</location>
    </subcellularLocation>
</comment>
<evidence type="ECO:0000259" key="4">
    <source>
        <dbReference type="Pfam" id="PF11715"/>
    </source>
</evidence>
<dbReference type="RefSeq" id="XP_022467319.1">
    <property type="nucleotide sequence ID" value="XM_022611088.1"/>
</dbReference>
<dbReference type="InterPro" id="IPR059141">
    <property type="entry name" value="Beta-prop_Nup120_160"/>
</dbReference>
<feature type="domain" description="Nucleoporin Nup120/160 beta-propeller" evidence="4">
    <location>
        <begin position="102"/>
        <end position="430"/>
    </location>
</feature>
<evidence type="ECO:0000313" key="6">
    <source>
        <dbReference type="EMBL" id="CCK73075.1"/>
    </source>
</evidence>
<dbReference type="EMBL" id="HE978326">
    <property type="protein sequence ID" value="CCK73075.1"/>
    <property type="molecule type" value="Genomic_DNA"/>
</dbReference>
<dbReference type="AlphaFoldDB" id="J7RE10"/>
<feature type="domain" description="Nucleoporin NUP120 helical" evidence="5">
    <location>
        <begin position="515"/>
        <end position="700"/>
    </location>
</feature>
<dbReference type="eggNOG" id="ENOG502QQWQ">
    <property type="taxonomic scope" value="Eukaryota"/>
</dbReference>
<keyword evidence="3" id="KW-0539">Nucleus</keyword>
<reference evidence="6 7" key="1">
    <citation type="journal article" date="2011" name="Proc. Natl. Acad. Sci. U.S.A.">
        <title>Evolutionary erosion of yeast sex chromosomes by mating-type switching accidents.</title>
        <authorList>
            <person name="Gordon J.L."/>
            <person name="Armisen D."/>
            <person name="Proux-Wera E."/>
            <person name="Oheigeartaigh S.S."/>
            <person name="Byrne K.P."/>
            <person name="Wolfe K.H."/>
        </authorList>
    </citation>
    <scope>NUCLEOTIDE SEQUENCE [LARGE SCALE GENOMIC DNA]</scope>
    <source>
        <strain evidence="7">ATCC MYA-139 / BCRC 22969 / CBS 8797 / CCRC 22969 / KCTC 17520 / NBRC 10181 / NCYC 3082</strain>
    </source>
</reference>
<dbReference type="OrthoDB" id="67716at2759"/>
<evidence type="ECO:0000256" key="2">
    <source>
        <dbReference type="ARBA" id="ARBA00022448"/>
    </source>
</evidence>
<reference evidence="7" key="2">
    <citation type="submission" date="2012-08" db="EMBL/GenBank/DDBJ databases">
        <title>Genome sequence of Kazachstania naganishii.</title>
        <authorList>
            <person name="Gordon J.L."/>
            <person name="Armisen D."/>
            <person name="Proux-Wera E."/>
            <person name="OhEigeartaigh S.S."/>
            <person name="Byrne K.P."/>
            <person name="Wolfe K.H."/>
        </authorList>
    </citation>
    <scope>NUCLEOTIDE SEQUENCE [LARGE SCALE GENOMIC DNA]</scope>
    <source>
        <strain evidence="7">ATCC MYA-139 / BCRC 22969 / CBS 8797 / CCRC 22969 / KCTC 17520 / NBRC 10181 / NCYC 3082</strain>
    </source>
</reference>
<dbReference type="InterPro" id="IPR021717">
    <property type="entry name" value="Nucleoporin_Nup160"/>
</dbReference>
<evidence type="ECO:0000313" key="7">
    <source>
        <dbReference type="Proteomes" id="UP000006310"/>
    </source>
</evidence>
<dbReference type="Proteomes" id="UP000006310">
    <property type="component" value="Chromosome 13"/>
</dbReference>
<evidence type="ECO:0000256" key="3">
    <source>
        <dbReference type="ARBA" id="ARBA00023242"/>
    </source>
</evidence>
<dbReference type="GeneID" id="34528855"/>
<dbReference type="GO" id="GO:0000973">
    <property type="term" value="P:post-transcriptional tethering of RNA polymerase II gene DNA at nuclear periphery"/>
    <property type="evidence" value="ECO:0007669"/>
    <property type="project" value="EnsemblFungi"/>
</dbReference>
<gene>
    <name evidence="6" type="primary">KNAG0M02220</name>
    <name evidence="6" type="ordered locus">KNAG_0M02220</name>
</gene>